<proteinExistence type="predicted"/>
<dbReference type="EMBL" id="SMCN01000001">
    <property type="protein sequence ID" value="TCV88275.1"/>
    <property type="molecule type" value="Genomic_DNA"/>
</dbReference>
<keyword evidence="2" id="KW-1185">Reference proteome</keyword>
<evidence type="ECO:0000313" key="2">
    <source>
        <dbReference type="Proteomes" id="UP000295649"/>
    </source>
</evidence>
<reference evidence="1 2" key="1">
    <citation type="submission" date="2019-03" db="EMBL/GenBank/DDBJ databases">
        <title>Systems level insights into methane cycling in arid and semi-arid ecosystems.</title>
        <authorList>
            <person name="Kalyuzhnaya M."/>
        </authorList>
    </citation>
    <scope>NUCLEOTIDE SEQUENCE [LARGE SCALE GENOMIC DNA]</scope>
    <source>
        <strain evidence="1 2">S-1</strain>
    </source>
</reference>
<accession>A0ABY2CS78</accession>
<dbReference type="Proteomes" id="UP000295649">
    <property type="component" value="Unassembled WGS sequence"/>
</dbReference>
<protein>
    <submittedName>
        <fullName evidence="1">Uncharacterized protein</fullName>
    </submittedName>
</protein>
<gene>
    <name evidence="1" type="ORF">EDE11_10162</name>
</gene>
<sequence>MRLALSNGSCSVKMTNKIVVSDWLQNAGGMGKVVATKDWSRTPLGPIASWAQSLRSTVSLCLSSNFPISTAWCPERTQTHNGEYWPVCVAKHPHSMEQDFKDYWFSTWAVISTGGIIQWLLANA</sequence>
<organism evidence="1 2">
    <name type="scientific">Methylomonas methanica</name>
    <dbReference type="NCBI Taxonomy" id="421"/>
    <lineage>
        <taxon>Bacteria</taxon>
        <taxon>Pseudomonadati</taxon>
        <taxon>Pseudomonadota</taxon>
        <taxon>Gammaproteobacteria</taxon>
        <taxon>Methylococcales</taxon>
        <taxon>Methylococcaceae</taxon>
        <taxon>Methylomonas</taxon>
    </lineage>
</organism>
<evidence type="ECO:0000313" key="1">
    <source>
        <dbReference type="EMBL" id="TCV88275.1"/>
    </source>
</evidence>
<comment type="caution">
    <text evidence="1">The sequence shown here is derived from an EMBL/GenBank/DDBJ whole genome shotgun (WGS) entry which is preliminary data.</text>
</comment>
<name>A0ABY2CS78_METMH</name>